<dbReference type="PANTHER" id="PTHR47272">
    <property type="entry name" value="DDE_TNP_1_7 DOMAIN-CONTAINING PROTEIN"/>
    <property type="match status" value="1"/>
</dbReference>
<accession>A0A7R8CPS7</accession>
<dbReference type="AlphaFoldDB" id="A0A7R8CPS7"/>
<evidence type="ECO:0000313" key="2">
    <source>
        <dbReference type="Proteomes" id="UP000675881"/>
    </source>
</evidence>
<sequence length="233" mass="26339">MLREQCLLIPSTYKHSIDEVIVVYKGTRAGPLRQYIANKADKWGFKLFNRASSCGIIHDLLMYQELTKKGRGALDYSNAYGIELLSTVQQWSKEDHAKIKVSCPSLLPAYHEHMGGIDRLTCWFNCTRPQQSQGVVYRRDCALLDEKPMPLKKFPLAVAHSLKPANKPAFKVGRPSTSSHQIYLRRNYMPQDPHNTNQMCGLMSVGICHSTMTSEDDATHIQRVCPDGNVKST</sequence>
<reference evidence="1" key="1">
    <citation type="submission" date="2021-02" db="EMBL/GenBank/DDBJ databases">
        <authorList>
            <person name="Bekaert M."/>
        </authorList>
    </citation>
    <scope>NUCLEOTIDE SEQUENCE</scope>
    <source>
        <strain evidence="1">IoA-00</strain>
    </source>
</reference>
<name>A0A7R8CPS7_LEPSM</name>
<keyword evidence="2" id="KW-1185">Reference proteome</keyword>
<gene>
    <name evidence="1" type="ORF">LSAA_8048</name>
</gene>
<proteinExistence type="predicted"/>
<organism evidence="1 2">
    <name type="scientific">Lepeophtheirus salmonis</name>
    <name type="common">Salmon louse</name>
    <name type="synonym">Caligus salmonis</name>
    <dbReference type="NCBI Taxonomy" id="72036"/>
    <lineage>
        <taxon>Eukaryota</taxon>
        <taxon>Metazoa</taxon>
        <taxon>Ecdysozoa</taxon>
        <taxon>Arthropoda</taxon>
        <taxon>Crustacea</taxon>
        <taxon>Multicrustacea</taxon>
        <taxon>Hexanauplia</taxon>
        <taxon>Copepoda</taxon>
        <taxon>Siphonostomatoida</taxon>
        <taxon>Caligidae</taxon>
        <taxon>Lepeophtheirus</taxon>
    </lineage>
</organism>
<dbReference type="PANTHER" id="PTHR47272:SF1">
    <property type="entry name" value="PIGGYBAC TRANSPOSABLE ELEMENT-DERIVED PROTEIN 3-LIKE"/>
    <property type="match status" value="1"/>
</dbReference>
<evidence type="ECO:0000313" key="1">
    <source>
        <dbReference type="EMBL" id="CAF2886116.1"/>
    </source>
</evidence>
<protein>
    <submittedName>
        <fullName evidence="1">(salmon louse) hypothetical protein</fullName>
    </submittedName>
</protein>
<dbReference type="EMBL" id="HG994582">
    <property type="protein sequence ID" value="CAF2886116.1"/>
    <property type="molecule type" value="Genomic_DNA"/>
</dbReference>
<dbReference type="Proteomes" id="UP000675881">
    <property type="component" value="Chromosome 3"/>
</dbReference>